<dbReference type="HAMAP" id="MF_00212">
    <property type="entry name" value="MQO"/>
    <property type="match status" value="1"/>
</dbReference>
<protein>
    <recommendedName>
        <fullName evidence="9">Probable malate:quinone oxidoreductase</fullName>
        <ecNumber evidence="9">1.1.5.4</ecNumber>
    </recommendedName>
    <alternativeName>
        <fullName evidence="9">MQO</fullName>
    </alternativeName>
    <alternativeName>
        <fullName evidence="9">Malate dehydrogenase [quinone]</fullName>
    </alternativeName>
</protein>
<dbReference type="NCBIfam" id="NF003606">
    <property type="entry name" value="PRK05257.2-1"/>
    <property type="match status" value="1"/>
</dbReference>
<dbReference type="AlphaFoldDB" id="A0A2N9Y7M6"/>
<evidence type="ECO:0000256" key="6">
    <source>
        <dbReference type="ARBA" id="ARBA00022630"/>
    </source>
</evidence>
<comment type="pathway">
    <text evidence="3 9">Carbohydrate metabolism; tricarboxylic acid cycle; oxaloacetate from (S)-malate (quinone route): step 1/1.</text>
</comment>
<dbReference type="EMBL" id="MEIV01000007">
    <property type="protein sequence ID" value="PIT65247.1"/>
    <property type="molecule type" value="Genomic_DNA"/>
</dbReference>
<dbReference type="RefSeq" id="WP_100116460.1">
    <property type="nucleotide sequence ID" value="NZ_JBNPAZ010000007.1"/>
</dbReference>
<dbReference type="GO" id="GO:0006099">
    <property type="term" value="P:tricarboxylic acid cycle"/>
    <property type="evidence" value="ECO:0007669"/>
    <property type="project" value="UniProtKB-UniRule"/>
</dbReference>
<evidence type="ECO:0000256" key="1">
    <source>
        <dbReference type="ARBA" id="ARBA00001139"/>
    </source>
</evidence>
<dbReference type="NCBIfam" id="NF009875">
    <property type="entry name" value="PRK13339.1"/>
    <property type="match status" value="1"/>
</dbReference>
<comment type="similarity">
    <text evidence="4 9">Belongs to the MQO family.</text>
</comment>
<dbReference type="SUPFAM" id="SSF51905">
    <property type="entry name" value="FAD/NAD(P)-binding domain"/>
    <property type="match status" value="1"/>
</dbReference>
<keyword evidence="5 9" id="KW-0816">Tricarboxylic acid cycle</keyword>
<dbReference type="UniPathway" id="UPA00223">
    <property type="reaction ID" value="UER01008"/>
</dbReference>
<evidence type="ECO:0000256" key="9">
    <source>
        <dbReference type="HAMAP-Rule" id="MF_00212"/>
    </source>
</evidence>
<dbReference type="NCBIfam" id="NF003611">
    <property type="entry name" value="PRK05257.3-2"/>
    <property type="match status" value="1"/>
</dbReference>
<dbReference type="GO" id="GO:0008924">
    <property type="term" value="F:L-malate dehydrogenase (quinone) activity"/>
    <property type="evidence" value="ECO:0007669"/>
    <property type="project" value="UniProtKB-UniRule"/>
</dbReference>
<dbReference type="Proteomes" id="UP000231094">
    <property type="component" value="Unassembled WGS sequence"/>
</dbReference>
<organism evidence="10 11">
    <name type="scientific">Snodgrassella alvi</name>
    <dbReference type="NCBI Taxonomy" id="1196083"/>
    <lineage>
        <taxon>Bacteria</taxon>
        <taxon>Pseudomonadati</taxon>
        <taxon>Pseudomonadota</taxon>
        <taxon>Betaproteobacteria</taxon>
        <taxon>Neisseriales</taxon>
        <taxon>Neisseriaceae</taxon>
        <taxon>Snodgrassella</taxon>
    </lineage>
</organism>
<accession>A0A2N9Y7M6</accession>
<evidence type="ECO:0000313" key="10">
    <source>
        <dbReference type="EMBL" id="PIT65247.1"/>
    </source>
</evidence>
<evidence type="ECO:0000256" key="4">
    <source>
        <dbReference type="ARBA" id="ARBA00006389"/>
    </source>
</evidence>
<evidence type="ECO:0000313" key="11">
    <source>
        <dbReference type="Proteomes" id="UP000231094"/>
    </source>
</evidence>
<dbReference type="Gene3D" id="3.50.50.60">
    <property type="entry name" value="FAD/NAD(P)-binding domain"/>
    <property type="match status" value="1"/>
</dbReference>
<keyword evidence="8 9" id="KW-0560">Oxidoreductase</keyword>
<evidence type="ECO:0000256" key="3">
    <source>
        <dbReference type="ARBA" id="ARBA00005012"/>
    </source>
</evidence>
<keyword evidence="6 9" id="KW-0285">Flavoprotein</keyword>
<gene>
    <name evidence="9" type="primary">mqo</name>
    <name evidence="10" type="ORF">BHC47_02035</name>
</gene>
<comment type="catalytic activity">
    <reaction evidence="1 9">
        <text>(S)-malate + a quinone = a quinol + oxaloacetate</text>
        <dbReference type="Rhea" id="RHEA:46012"/>
        <dbReference type="ChEBI" id="CHEBI:15589"/>
        <dbReference type="ChEBI" id="CHEBI:16452"/>
        <dbReference type="ChEBI" id="CHEBI:24646"/>
        <dbReference type="ChEBI" id="CHEBI:132124"/>
        <dbReference type="EC" id="1.1.5.4"/>
    </reaction>
</comment>
<dbReference type="GO" id="GO:0047545">
    <property type="term" value="F:(S)-2-hydroxyglutarate dehydrogenase activity"/>
    <property type="evidence" value="ECO:0007669"/>
    <property type="project" value="TreeGrafter"/>
</dbReference>
<dbReference type="EC" id="1.1.5.4" evidence="9"/>
<dbReference type="Gene3D" id="3.30.9.10">
    <property type="entry name" value="D-Amino Acid Oxidase, subunit A, domain 2"/>
    <property type="match status" value="1"/>
</dbReference>
<evidence type="ECO:0000256" key="2">
    <source>
        <dbReference type="ARBA" id="ARBA00001974"/>
    </source>
</evidence>
<name>A0A2N9Y7M6_9NEIS</name>
<dbReference type="PANTHER" id="PTHR43104">
    <property type="entry name" value="L-2-HYDROXYGLUTARATE DEHYDROGENASE, MITOCHONDRIAL"/>
    <property type="match status" value="1"/>
</dbReference>
<dbReference type="InterPro" id="IPR036188">
    <property type="entry name" value="FAD/NAD-bd_sf"/>
</dbReference>
<dbReference type="NCBIfam" id="NF003603">
    <property type="entry name" value="PRK05257.1-1"/>
    <property type="match status" value="1"/>
</dbReference>
<dbReference type="InterPro" id="IPR006231">
    <property type="entry name" value="MQO"/>
</dbReference>
<dbReference type="Pfam" id="PF06039">
    <property type="entry name" value="Mqo"/>
    <property type="match status" value="1"/>
</dbReference>
<keyword evidence="7 9" id="KW-0274">FAD</keyword>
<evidence type="ECO:0000256" key="5">
    <source>
        <dbReference type="ARBA" id="ARBA00022532"/>
    </source>
</evidence>
<dbReference type="NCBIfam" id="TIGR01320">
    <property type="entry name" value="mal_quin_oxido"/>
    <property type="match status" value="1"/>
</dbReference>
<comment type="cofactor">
    <cofactor evidence="2 9">
        <name>FAD</name>
        <dbReference type="ChEBI" id="CHEBI:57692"/>
    </cofactor>
</comment>
<comment type="caution">
    <text evidence="10">The sequence shown here is derived from an EMBL/GenBank/DDBJ whole genome shotgun (WGS) entry which is preliminary data.</text>
</comment>
<dbReference type="PANTHER" id="PTHR43104:SF2">
    <property type="entry name" value="L-2-HYDROXYGLUTARATE DEHYDROGENASE, MITOCHONDRIAL"/>
    <property type="match status" value="1"/>
</dbReference>
<evidence type="ECO:0000256" key="8">
    <source>
        <dbReference type="ARBA" id="ARBA00023002"/>
    </source>
</evidence>
<sequence>MKNTNSDSSADVVLIGAGIMSATLGTFLKGLQPDWQINIYERLAGVATESSDAWNNAGTGHSALCELNYTPELKDGTIEVSKAIKIIEQFELSKQFWASLVDAGMIANPSEFIRSVPHMSLVRGETDVAFLRKRFAALQQYRLFQDMVYTEDKEQISQWVPLMMQGRDNSEPVAVTWSDLGTDVNYGALSRILINNLTSHGCQLHLQHEIIDLKQQNGRWHLKIKDLTNQTCQQVSARFVFIGAGGGSLRLLQKSQIEASKGYGGFPVSGQWLVCKNPEIVRQHNAKVYGKASVGAPPMSVPHLDKRVINGEEALLFGPFAGFTTKFLKCGSFKDLFQTLNFANIRPMLTVGVHNFALEHYLIQQVRLSFADRMQELRTFYPEARDEDWQLAVAGNRVQVIKKDPQKGGVLQFGTELVKSTDGTLAALLGASPGASTSVSIMLELLENCFADKVSNEWAQKLHEWIPSYGQKLEQNPELVQRIRDWTIKSLNLHNPQQQIINS</sequence>
<evidence type="ECO:0000256" key="7">
    <source>
        <dbReference type="ARBA" id="ARBA00022827"/>
    </source>
</evidence>
<reference evidence="10 11" key="1">
    <citation type="journal article" date="2017" name="MBio">
        <title>Type VI secretion-mediated competition in the bee gut microbiome.</title>
        <authorList>
            <person name="Steele M.I."/>
            <person name="Kwong W.K."/>
            <person name="Powell J.E."/>
            <person name="Whiteley M."/>
            <person name="Moran N.A."/>
        </authorList>
    </citation>
    <scope>NUCLEOTIDE SEQUENCE [LARGE SCALE GENOMIC DNA]</scope>
    <source>
        <strain evidence="10 11">PEB0171</strain>
    </source>
</reference>
<proteinExistence type="inferred from homology"/>
<dbReference type="NCBIfam" id="NF003605">
    <property type="entry name" value="PRK05257.1-4"/>
    <property type="match status" value="1"/>
</dbReference>